<dbReference type="InterPro" id="IPR052892">
    <property type="entry name" value="NA-targeting_endonuclease"/>
</dbReference>
<dbReference type="Pfam" id="PF01844">
    <property type="entry name" value="HNH"/>
    <property type="match status" value="1"/>
</dbReference>
<keyword evidence="2" id="KW-0378">Hydrolase</keyword>
<dbReference type="Gene3D" id="1.10.30.50">
    <property type="match status" value="1"/>
</dbReference>
<reference evidence="2 3" key="1">
    <citation type="submission" date="2019-08" db="EMBL/GenBank/DDBJ databases">
        <title>Complete genome sequence of Thermosulfurimonas marina SU872T, an anaerobic thermophilic chemolithoautotrophic bacterium isolated from a shallow marine hydrothermal vent.</title>
        <authorList>
            <person name="Allioux M."/>
            <person name="Jebbar M."/>
            <person name="Slobodkina G."/>
            <person name="Slobodkin A."/>
            <person name="Moalic Y."/>
            <person name="Frolova A."/>
            <person name="Shao Z."/>
            <person name="Alain K."/>
        </authorList>
    </citation>
    <scope>NUCLEOTIDE SEQUENCE [LARGE SCALE GENOMIC DNA]</scope>
    <source>
        <strain evidence="2 3">SU872</strain>
    </source>
</reference>
<evidence type="ECO:0000313" key="2">
    <source>
        <dbReference type="EMBL" id="QJA05456.1"/>
    </source>
</evidence>
<dbReference type="CDD" id="cd00085">
    <property type="entry name" value="HNHc"/>
    <property type="match status" value="1"/>
</dbReference>
<feature type="domain" description="HNH nuclease" evidence="1">
    <location>
        <begin position="38"/>
        <end position="89"/>
    </location>
</feature>
<keyword evidence="2" id="KW-0255">Endonuclease</keyword>
<dbReference type="PANTHER" id="PTHR33877:SF1">
    <property type="entry name" value="TYPE IV METHYL-DIRECTED RESTRICTION ENZYME ECOKMCRA"/>
    <property type="match status" value="1"/>
</dbReference>
<accession>A0A6H1WQN7</accession>
<organism evidence="2 3">
    <name type="scientific">Thermosulfurimonas marina</name>
    <dbReference type="NCBI Taxonomy" id="2047767"/>
    <lineage>
        <taxon>Bacteria</taxon>
        <taxon>Pseudomonadati</taxon>
        <taxon>Thermodesulfobacteriota</taxon>
        <taxon>Thermodesulfobacteria</taxon>
        <taxon>Thermodesulfobacteriales</taxon>
        <taxon>Thermodesulfobacteriaceae</taxon>
        <taxon>Thermosulfurimonas</taxon>
    </lineage>
</organism>
<name>A0A6H1WQN7_9BACT</name>
<dbReference type="PANTHER" id="PTHR33877">
    <property type="entry name" value="SLL1193 PROTEIN"/>
    <property type="match status" value="1"/>
</dbReference>
<keyword evidence="2" id="KW-0540">Nuclease</keyword>
<keyword evidence="3" id="KW-1185">Reference proteome</keyword>
<dbReference type="Proteomes" id="UP000501253">
    <property type="component" value="Chromosome"/>
</dbReference>
<dbReference type="GO" id="GO:0004519">
    <property type="term" value="F:endonuclease activity"/>
    <property type="evidence" value="ECO:0007669"/>
    <property type="project" value="UniProtKB-KW"/>
</dbReference>
<proteinExistence type="predicted"/>
<protein>
    <submittedName>
        <fullName evidence="2">HNH endonuclease</fullName>
    </submittedName>
</protein>
<sequence>MGCKRLASSVGKVKGDWFSPEERIRREKEKARRLRKTRWWRKKCARGVCYYCGRRVPPQELTMDHKIPLAQGGSSEKWNLVPACKECNNKKKYLLPWEWEDYLRKLRGEKECVASSDISESAR</sequence>
<dbReference type="GO" id="GO:0003676">
    <property type="term" value="F:nucleic acid binding"/>
    <property type="evidence" value="ECO:0007669"/>
    <property type="project" value="InterPro"/>
</dbReference>
<dbReference type="SMART" id="SM00507">
    <property type="entry name" value="HNHc"/>
    <property type="match status" value="1"/>
</dbReference>
<evidence type="ECO:0000259" key="1">
    <source>
        <dbReference type="SMART" id="SM00507"/>
    </source>
</evidence>
<dbReference type="GO" id="GO:0008270">
    <property type="term" value="F:zinc ion binding"/>
    <property type="evidence" value="ECO:0007669"/>
    <property type="project" value="InterPro"/>
</dbReference>
<dbReference type="InterPro" id="IPR003615">
    <property type="entry name" value="HNH_nuc"/>
</dbReference>
<dbReference type="RefSeq" id="WP_168718821.1">
    <property type="nucleotide sequence ID" value="NZ_CP042909.1"/>
</dbReference>
<dbReference type="KEGG" id="tmai:FVE67_01020"/>
<gene>
    <name evidence="2" type="ORF">FVE67_01020</name>
</gene>
<dbReference type="EMBL" id="CP042909">
    <property type="protein sequence ID" value="QJA05456.1"/>
    <property type="molecule type" value="Genomic_DNA"/>
</dbReference>
<dbReference type="AlphaFoldDB" id="A0A6H1WQN7"/>
<evidence type="ECO:0000313" key="3">
    <source>
        <dbReference type="Proteomes" id="UP000501253"/>
    </source>
</evidence>
<dbReference type="InterPro" id="IPR002711">
    <property type="entry name" value="HNH"/>
</dbReference>